<protein>
    <submittedName>
        <fullName evidence="1">Uncharacterized protein</fullName>
    </submittedName>
</protein>
<evidence type="ECO:0000313" key="1">
    <source>
        <dbReference type="EMBL" id="GHO83304.1"/>
    </source>
</evidence>
<organism evidence="1 2">
    <name type="scientific">Dictyobacter formicarum</name>
    <dbReference type="NCBI Taxonomy" id="2778368"/>
    <lineage>
        <taxon>Bacteria</taxon>
        <taxon>Bacillati</taxon>
        <taxon>Chloroflexota</taxon>
        <taxon>Ktedonobacteria</taxon>
        <taxon>Ktedonobacterales</taxon>
        <taxon>Dictyobacteraceae</taxon>
        <taxon>Dictyobacter</taxon>
    </lineage>
</organism>
<comment type="caution">
    <text evidence="1">The sequence shown here is derived from an EMBL/GenBank/DDBJ whole genome shotgun (WGS) entry which is preliminary data.</text>
</comment>
<sequence length="114" mass="12731">MELGFSWVYGDAKYANQVSGYCGDSARWNERHLRVPKFRPDRLILLDEAIECGDIIGLEGSGSWNISYDPTTSWVCFGDISSHKDDVAVLFAMGCGAILQANQLKALWVKPIFQ</sequence>
<gene>
    <name evidence="1" type="ORF">KSZ_13100</name>
</gene>
<accession>A0ABQ3VC18</accession>
<reference evidence="1 2" key="1">
    <citation type="journal article" date="2021" name="Int. J. Syst. Evol. Microbiol.">
        <title>Reticulibacter mediterranei gen. nov., sp. nov., within the new family Reticulibacteraceae fam. nov., and Ktedonospora formicarum gen. nov., sp. nov., Ktedonobacter robiniae sp. nov., Dictyobacter formicarum sp. nov. and Dictyobacter arantiisoli sp. nov., belonging to the class Ktedonobacteria.</title>
        <authorList>
            <person name="Yabe S."/>
            <person name="Zheng Y."/>
            <person name="Wang C.M."/>
            <person name="Sakai Y."/>
            <person name="Abe K."/>
            <person name="Yokota A."/>
            <person name="Donadio S."/>
            <person name="Cavaletti L."/>
            <person name="Monciardini P."/>
        </authorList>
    </citation>
    <scope>NUCLEOTIDE SEQUENCE [LARGE SCALE GENOMIC DNA]</scope>
    <source>
        <strain evidence="1 2">SOSP1-9</strain>
    </source>
</reference>
<dbReference type="Proteomes" id="UP000635565">
    <property type="component" value="Unassembled WGS sequence"/>
</dbReference>
<dbReference type="EMBL" id="BNJJ01000003">
    <property type="protein sequence ID" value="GHO83304.1"/>
    <property type="molecule type" value="Genomic_DNA"/>
</dbReference>
<keyword evidence="2" id="KW-1185">Reference proteome</keyword>
<proteinExistence type="predicted"/>
<name>A0ABQ3VC18_9CHLR</name>
<evidence type="ECO:0000313" key="2">
    <source>
        <dbReference type="Proteomes" id="UP000635565"/>
    </source>
</evidence>